<comment type="caution">
    <text evidence="1">The sequence shown here is derived from an EMBL/GenBank/DDBJ whole genome shotgun (WGS) entry which is preliminary data.</text>
</comment>
<gene>
    <name evidence="1" type="ORF">SUNI508_07175</name>
</gene>
<organism evidence="1 2">
    <name type="scientific">Seiridium unicorne</name>
    <dbReference type="NCBI Taxonomy" id="138068"/>
    <lineage>
        <taxon>Eukaryota</taxon>
        <taxon>Fungi</taxon>
        <taxon>Dikarya</taxon>
        <taxon>Ascomycota</taxon>
        <taxon>Pezizomycotina</taxon>
        <taxon>Sordariomycetes</taxon>
        <taxon>Xylariomycetidae</taxon>
        <taxon>Amphisphaeriales</taxon>
        <taxon>Sporocadaceae</taxon>
        <taxon>Seiridium</taxon>
    </lineage>
</organism>
<reference evidence="1 2" key="1">
    <citation type="journal article" date="2024" name="J. Plant Pathol.">
        <title>Sequence and assembly of the genome of Seiridium unicorne, isolate CBS 538.82, causal agent of cypress canker disease.</title>
        <authorList>
            <person name="Scali E."/>
            <person name="Rocca G.D."/>
            <person name="Danti R."/>
            <person name="Garbelotto M."/>
            <person name="Barberini S."/>
            <person name="Baroncelli R."/>
            <person name="Emiliani G."/>
        </authorList>
    </citation>
    <scope>NUCLEOTIDE SEQUENCE [LARGE SCALE GENOMIC DNA]</scope>
    <source>
        <strain evidence="1 2">BM-138-508</strain>
    </source>
</reference>
<dbReference type="EMBL" id="JARVKF010000299">
    <property type="protein sequence ID" value="KAK9419689.1"/>
    <property type="molecule type" value="Genomic_DNA"/>
</dbReference>
<evidence type="ECO:0000313" key="1">
    <source>
        <dbReference type="EMBL" id="KAK9419689.1"/>
    </source>
</evidence>
<evidence type="ECO:0000313" key="2">
    <source>
        <dbReference type="Proteomes" id="UP001408356"/>
    </source>
</evidence>
<accession>A0ABR2UYC1</accession>
<proteinExistence type="predicted"/>
<dbReference type="Proteomes" id="UP001408356">
    <property type="component" value="Unassembled WGS sequence"/>
</dbReference>
<name>A0ABR2UYC1_9PEZI</name>
<keyword evidence="2" id="KW-1185">Reference proteome</keyword>
<protein>
    <submittedName>
        <fullName evidence="1">Uncharacterized protein</fullName>
    </submittedName>
</protein>
<sequence length="547" mass="60843">MALRGLHALERNQPNAAACPDGRLRALSTVAGFSGADLACQQSVESDNPSDAVDNSTTVHAEYFPSRSQTPLEVVMNDRQVAAFDSHWSSSLSQEDCRSDTYCVLCHRAQIFDEADKYARMLVAAQPPILDIVDKFGAVAHSPSRMPGAFDGLEGHPPSSEAVTLLQLAVELVSHGKRSSEAMFSQNARSCEAISRSLRIHEKDASTRYLEARAIKVMALVAVILQDSPAWQLHMHGLKQYLNIHYKETGININNTLSYIDIEGAILFQSPLFFSFSRTRALSPSLLPAMHVANIIACLRPRMRACFIAEDITDTVIAVSIFTQTIRHHHEWAPEDHVDPISLMEDDQGLQHQLLTSPDLLWDDCIPEGSSGSCSLTSLGCSLAGHPYCPDFLGKAIRLTALMCIRAPTLKVLFGRLSYTALLNCLHDQLQLVFAWLVEAPRRGTPKGARMINWKAKASARPILIWICIIGHSLCTYFDVFHGGWSYRSPERSIYFRILHQLSVRSEMDVEKMAEADLEICRMLSLDWATGTQCDGRTVLKRIINIR</sequence>